<dbReference type="SMART" id="SM01186">
    <property type="entry name" value="eIF3_N"/>
    <property type="match status" value="1"/>
</dbReference>
<dbReference type="InterPro" id="IPR036390">
    <property type="entry name" value="WH_DNA-bd_sf"/>
</dbReference>
<reference evidence="11" key="1">
    <citation type="submission" date="2021-02" db="EMBL/GenBank/DDBJ databases">
        <authorList>
            <person name="Nowell W R."/>
        </authorList>
    </citation>
    <scope>NUCLEOTIDE SEQUENCE</scope>
</reference>
<dbReference type="InterPro" id="IPR019010">
    <property type="entry name" value="eIF3e_N"/>
</dbReference>
<comment type="similarity">
    <text evidence="2">Belongs to the TMEM120 family.</text>
</comment>
<keyword evidence="4" id="KW-0396">Initiation factor</keyword>
<organism evidence="11 13">
    <name type="scientific">Didymodactylos carnosus</name>
    <dbReference type="NCBI Taxonomy" id="1234261"/>
    <lineage>
        <taxon>Eukaryota</taxon>
        <taxon>Metazoa</taxon>
        <taxon>Spiralia</taxon>
        <taxon>Gnathifera</taxon>
        <taxon>Rotifera</taxon>
        <taxon>Eurotatoria</taxon>
        <taxon>Bdelloidea</taxon>
        <taxon>Philodinida</taxon>
        <taxon>Philodinidae</taxon>
        <taxon>Didymodactylos</taxon>
    </lineage>
</organism>
<feature type="transmembrane region" description="Helical" evidence="9">
    <location>
        <begin position="652"/>
        <end position="670"/>
    </location>
</feature>
<feature type="transmembrane region" description="Helical" evidence="9">
    <location>
        <begin position="784"/>
        <end position="802"/>
    </location>
</feature>
<evidence type="ECO:0000256" key="5">
    <source>
        <dbReference type="ARBA" id="ARBA00022692"/>
    </source>
</evidence>
<dbReference type="OrthoDB" id="417252at2759"/>
<dbReference type="InterPro" id="IPR016650">
    <property type="entry name" value="eIF3e"/>
</dbReference>
<dbReference type="PANTHER" id="PTHR10317">
    <property type="entry name" value="EUKARYOTIC TRANSLATION INITIATION FACTOR 3 SUBUNIT E"/>
    <property type="match status" value="1"/>
</dbReference>
<keyword evidence="8 9" id="KW-0472">Membrane</keyword>
<dbReference type="Proteomes" id="UP000663829">
    <property type="component" value="Unassembled WGS sequence"/>
</dbReference>
<dbReference type="EMBL" id="CAJOBC010008469">
    <property type="protein sequence ID" value="CAF3962468.1"/>
    <property type="molecule type" value="Genomic_DNA"/>
</dbReference>
<dbReference type="InterPro" id="IPR012926">
    <property type="entry name" value="TMEM120A/B"/>
</dbReference>
<keyword evidence="7 9" id="KW-1133">Transmembrane helix</keyword>
<dbReference type="HAMAP" id="MF_03004">
    <property type="entry name" value="eIF3e"/>
    <property type="match status" value="1"/>
</dbReference>
<evidence type="ECO:0000256" key="9">
    <source>
        <dbReference type="SAM" id="Phobius"/>
    </source>
</evidence>
<proteinExistence type="inferred from homology"/>
<protein>
    <recommendedName>
        <fullName evidence="10">PCI domain-containing protein</fullName>
    </recommendedName>
</protein>
<dbReference type="GO" id="GO:0005852">
    <property type="term" value="C:eukaryotic translation initiation factor 3 complex"/>
    <property type="evidence" value="ECO:0007669"/>
    <property type="project" value="InterPro"/>
</dbReference>
<dbReference type="Proteomes" id="UP000681722">
    <property type="component" value="Unassembled WGS sequence"/>
</dbReference>
<keyword evidence="3" id="KW-0963">Cytoplasm</keyword>
<keyword evidence="13" id="KW-1185">Reference proteome</keyword>
<comment type="subcellular location">
    <subcellularLocation>
        <location evidence="1">Membrane</location>
        <topology evidence="1">Multi-pass membrane protein</topology>
    </subcellularLocation>
</comment>
<accession>A0A814WFY9</accession>
<dbReference type="Pfam" id="PF07851">
    <property type="entry name" value="TMEM120A-B"/>
    <property type="match status" value="1"/>
</dbReference>
<feature type="non-terminal residue" evidence="11">
    <location>
        <position position="1"/>
    </location>
</feature>
<evidence type="ECO:0000256" key="2">
    <source>
        <dbReference type="ARBA" id="ARBA00009700"/>
    </source>
</evidence>
<evidence type="ECO:0000259" key="10">
    <source>
        <dbReference type="PROSITE" id="PS50250"/>
    </source>
</evidence>
<feature type="transmembrane region" description="Helical" evidence="9">
    <location>
        <begin position="676"/>
        <end position="694"/>
    </location>
</feature>
<evidence type="ECO:0000256" key="6">
    <source>
        <dbReference type="ARBA" id="ARBA00022917"/>
    </source>
</evidence>
<dbReference type="GO" id="GO:0003743">
    <property type="term" value="F:translation initiation factor activity"/>
    <property type="evidence" value="ECO:0007669"/>
    <property type="project" value="UniProtKB-KW"/>
</dbReference>
<evidence type="ECO:0000256" key="3">
    <source>
        <dbReference type="ARBA" id="ARBA00022490"/>
    </source>
</evidence>
<evidence type="ECO:0000256" key="8">
    <source>
        <dbReference type="ARBA" id="ARBA00023136"/>
    </source>
</evidence>
<dbReference type="GO" id="GO:0016020">
    <property type="term" value="C:membrane"/>
    <property type="evidence" value="ECO:0007669"/>
    <property type="project" value="UniProtKB-SubCell"/>
</dbReference>
<feature type="transmembrane region" description="Helical" evidence="9">
    <location>
        <begin position="822"/>
        <end position="846"/>
    </location>
</feature>
<evidence type="ECO:0000256" key="7">
    <source>
        <dbReference type="ARBA" id="ARBA00022989"/>
    </source>
</evidence>
<feature type="transmembrane region" description="Helical" evidence="9">
    <location>
        <begin position="739"/>
        <end position="757"/>
    </location>
</feature>
<keyword evidence="5 9" id="KW-0812">Transmembrane</keyword>
<dbReference type="AlphaFoldDB" id="A0A814WFY9"/>
<dbReference type="SUPFAM" id="SSF46785">
    <property type="entry name" value="Winged helix' DNA-binding domain"/>
    <property type="match status" value="1"/>
</dbReference>
<dbReference type="SMART" id="SM00088">
    <property type="entry name" value="PINT"/>
    <property type="match status" value="1"/>
</dbReference>
<keyword evidence="6" id="KW-0648">Protein biosynthesis</keyword>
<evidence type="ECO:0000313" key="12">
    <source>
        <dbReference type="EMBL" id="CAF3962468.1"/>
    </source>
</evidence>
<comment type="caution">
    <text evidence="11">The sequence shown here is derived from an EMBL/GenBank/DDBJ whole genome shotgun (WGS) entry which is preliminary data.</text>
</comment>
<evidence type="ECO:0000313" key="11">
    <source>
        <dbReference type="EMBL" id="CAF1198014.1"/>
    </source>
</evidence>
<gene>
    <name evidence="11" type="ORF">GPM918_LOCUS23569</name>
    <name evidence="12" type="ORF">SRO942_LOCUS23571</name>
</gene>
<evidence type="ECO:0000256" key="1">
    <source>
        <dbReference type="ARBA" id="ARBA00004141"/>
    </source>
</evidence>
<dbReference type="Pfam" id="PF09440">
    <property type="entry name" value="eIF3_N"/>
    <property type="match status" value="1"/>
</dbReference>
<sequence length="892" mass="105172">FKIMAEYDLTAKLGRYFDRHLVFPLLEFLTERNIFDEREILQAKYDLLQPTTMVDFQLDIYNKLYPDSEEPKELIGKREEIVQRYQELCAIVQPLLDAVLTDDITRMIENQRDTSVTLQHLQQKFQIERSVVDTLYTFARYVFDCGDYSRAATHLGLYRALPSAKAPLELLHQRTWFIHWSLFVYFNHPKGRDDLVQLFLNQNNSAYLNTMQTASPHLLRYLSAAVIINPRKKNQNTLKELVKVIQQESYAFRDPITEFLECLYVNFDFDGAQKKLRDCTDVLNNDFFLIGCVEEFMENARLLIFETFCRVHHCITIDMLAEKLNMNPDEAERWIVNLIRNASLDAKIDSKQGTVVMGSHAMSPYQIIYEKTKNLFNRTQMIAQSSERKRTTADTAVLKLELSTSICKMMDESQTSLTDSHAKKRRFTIAAPLDHNDITLEKQQQQQSKSSQIDTSTDVLDKDFNTLYDNWIQLDNQLKVFEPQHKEYVQKLDEVEELKMKYRLDFDRYMKKLEQIQKDIKYLIKQQSKQTTTASVGTPQTTSTPVSNDKLSDFKLKLKQSQSTTDLISKSQPSTLKPSLSMDKLFQTQTLKPIERLQLIDEQLNLYHSYLHRIADTLPRKDTYLRIILGAVDVSILNRSNKWKYKEEYEKFKFIITIITMIFSFIIWIAKIKFRAFDAIFHFLLVWYYCTLTIRESILIVNGSNINGWWRAHHFISTVCTGILLTWPESQSYHQFRTQFFIFSFYLSVVQVLQFYYQRGCLYRLRALGETCDMDITIEGFHSWMFRGLSFLVPFLLVGYTFQFYNAYTLWTLSYKQYTNEWQVRVLAIIFFILSCGNTITTLSVLRTKFRKKPIENKQKYLLGNESNYRLSQVSTTDTRKGDRVLRIQQHK</sequence>
<evidence type="ECO:0000313" key="13">
    <source>
        <dbReference type="Proteomes" id="UP000663829"/>
    </source>
</evidence>
<dbReference type="CDD" id="cd21378">
    <property type="entry name" value="eIF3E"/>
    <property type="match status" value="1"/>
</dbReference>
<dbReference type="Pfam" id="PF01399">
    <property type="entry name" value="PCI"/>
    <property type="match status" value="1"/>
</dbReference>
<evidence type="ECO:0000256" key="4">
    <source>
        <dbReference type="ARBA" id="ARBA00022540"/>
    </source>
</evidence>
<dbReference type="EMBL" id="CAJNOQ010008468">
    <property type="protein sequence ID" value="CAF1198014.1"/>
    <property type="molecule type" value="Genomic_DNA"/>
</dbReference>
<dbReference type="InterPro" id="IPR000717">
    <property type="entry name" value="PCI_dom"/>
</dbReference>
<name>A0A814WFY9_9BILA</name>
<dbReference type="PROSITE" id="PS50250">
    <property type="entry name" value="PCI"/>
    <property type="match status" value="1"/>
</dbReference>
<feature type="domain" description="PCI" evidence="10">
    <location>
        <begin position="187"/>
        <end position="362"/>
    </location>
</feature>